<reference evidence="2 3" key="1">
    <citation type="submission" date="2019-08" db="EMBL/GenBank/DDBJ databases">
        <title>Deep-cultivation of Planctomycetes and their phenomic and genomic characterization uncovers novel biology.</title>
        <authorList>
            <person name="Wiegand S."/>
            <person name="Jogler M."/>
            <person name="Boedeker C."/>
            <person name="Pinto D."/>
            <person name="Vollmers J."/>
            <person name="Rivas-Marin E."/>
            <person name="Kohn T."/>
            <person name="Peeters S.H."/>
            <person name="Heuer A."/>
            <person name="Rast P."/>
            <person name="Oberbeckmann S."/>
            <person name="Bunk B."/>
            <person name="Jeske O."/>
            <person name="Meyerdierks A."/>
            <person name="Storesund J.E."/>
            <person name="Kallscheuer N."/>
            <person name="Luecker S."/>
            <person name="Lage O.M."/>
            <person name="Pohl T."/>
            <person name="Merkel B.J."/>
            <person name="Hornburger P."/>
            <person name="Mueller R.-W."/>
            <person name="Bruemmer F."/>
            <person name="Labrenz M."/>
            <person name="Spormann A.M."/>
            <person name="Op den Camp H."/>
            <person name="Overmann J."/>
            <person name="Amann R."/>
            <person name="Jetten M.S.M."/>
            <person name="Mascher T."/>
            <person name="Medema M.H."/>
            <person name="Devos D.P."/>
            <person name="Kaster A.-K."/>
            <person name="Ovreas L."/>
            <person name="Rohde M."/>
            <person name="Galperin M.Y."/>
            <person name="Jogler C."/>
        </authorList>
    </citation>
    <scope>NUCLEOTIDE SEQUENCE [LARGE SCALE GENOMIC DNA]</scope>
    <source>
        <strain evidence="2 3">UC8</strain>
    </source>
</reference>
<dbReference type="AlphaFoldDB" id="A0A5B9QLB4"/>
<dbReference type="RefSeq" id="WP_390173861.1">
    <property type="nucleotide sequence ID" value="NZ_CP042914.1"/>
</dbReference>
<accession>A0A5B9QLB4</accession>
<protein>
    <submittedName>
        <fullName evidence="2">Uncharacterized protein</fullName>
    </submittedName>
</protein>
<evidence type="ECO:0000313" key="2">
    <source>
        <dbReference type="EMBL" id="QEG39734.1"/>
    </source>
</evidence>
<dbReference type="Proteomes" id="UP000325286">
    <property type="component" value="Chromosome"/>
</dbReference>
<gene>
    <name evidence="2" type="ORF">UC8_17320</name>
</gene>
<organism evidence="2 3">
    <name type="scientific">Roseimaritima ulvae</name>
    <dbReference type="NCBI Taxonomy" id="980254"/>
    <lineage>
        <taxon>Bacteria</taxon>
        <taxon>Pseudomonadati</taxon>
        <taxon>Planctomycetota</taxon>
        <taxon>Planctomycetia</taxon>
        <taxon>Pirellulales</taxon>
        <taxon>Pirellulaceae</taxon>
        <taxon>Roseimaritima</taxon>
    </lineage>
</organism>
<evidence type="ECO:0000256" key="1">
    <source>
        <dbReference type="SAM" id="MobiDB-lite"/>
    </source>
</evidence>
<evidence type="ECO:0000313" key="3">
    <source>
        <dbReference type="Proteomes" id="UP000325286"/>
    </source>
</evidence>
<name>A0A5B9QLB4_9BACT</name>
<keyword evidence="3" id="KW-1185">Reference proteome</keyword>
<dbReference type="KEGG" id="rul:UC8_17320"/>
<dbReference type="EMBL" id="CP042914">
    <property type="protein sequence ID" value="QEG39734.1"/>
    <property type="molecule type" value="Genomic_DNA"/>
</dbReference>
<sequence>MSETPREAADASAPSDPTGSASPAERVARIDELMSHVWMVRTFLKHCDEVEDDEELQSVVRDLYDVLLAVGPATAEGDVTAYLKMLKKKRKRLMRAAALFAEIQPEVSGHTNFAMAARSLTIASNEIDQLVS</sequence>
<proteinExistence type="predicted"/>
<feature type="region of interest" description="Disordered" evidence="1">
    <location>
        <begin position="1"/>
        <end position="25"/>
    </location>
</feature>